<dbReference type="OrthoDB" id="10030083at2759"/>
<keyword evidence="4 6" id="KW-1133">Transmembrane helix</keyword>
<comment type="subcellular location">
    <subcellularLocation>
        <location evidence="1">Membrane</location>
        <topology evidence="1">Multi-pass membrane protein</topology>
    </subcellularLocation>
</comment>
<feature type="domain" description="Phosphatidic acid phosphatase type 2/haloperoxidase" evidence="7">
    <location>
        <begin position="94"/>
        <end position="266"/>
    </location>
</feature>
<feature type="transmembrane region" description="Helical" evidence="6">
    <location>
        <begin position="63"/>
        <end position="82"/>
    </location>
</feature>
<reference evidence="8" key="2">
    <citation type="submission" date="2017-10" db="EMBL/GenBank/DDBJ databases">
        <title>Ladona fulva Genome sequencing and assembly.</title>
        <authorList>
            <person name="Murali S."/>
            <person name="Richards S."/>
            <person name="Bandaranaike D."/>
            <person name="Bellair M."/>
            <person name="Blankenburg K."/>
            <person name="Chao H."/>
            <person name="Dinh H."/>
            <person name="Doddapaneni H."/>
            <person name="Dugan-Rocha S."/>
            <person name="Elkadiri S."/>
            <person name="Gnanaolivu R."/>
            <person name="Hernandez B."/>
            <person name="Skinner E."/>
            <person name="Javaid M."/>
            <person name="Lee S."/>
            <person name="Li M."/>
            <person name="Ming W."/>
            <person name="Munidasa M."/>
            <person name="Muniz J."/>
            <person name="Nguyen L."/>
            <person name="Hughes D."/>
            <person name="Osuji N."/>
            <person name="Pu L.-L."/>
            <person name="Puazo M."/>
            <person name="Qu C."/>
            <person name="Quiroz J."/>
            <person name="Raj R."/>
            <person name="Weissenberger G."/>
            <person name="Xin Y."/>
            <person name="Zou X."/>
            <person name="Han Y."/>
            <person name="Worley K."/>
            <person name="Muzny D."/>
            <person name="Gibbs R."/>
        </authorList>
    </citation>
    <scope>NUCLEOTIDE SEQUENCE</scope>
    <source>
        <strain evidence="8">Sampled in the wild</strain>
    </source>
</reference>
<dbReference type="PANTHER" id="PTHR10165:SF35">
    <property type="entry name" value="RE23632P"/>
    <property type="match status" value="1"/>
</dbReference>
<protein>
    <recommendedName>
        <fullName evidence="7">Phosphatidic acid phosphatase type 2/haloperoxidase domain-containing protein</fullName>
    </recommendedName>
</protein>
<proteinExistence type="inferred from homology"/>
<dbReference type="AlphaFoldDB" id="A0A8K0P2J9"/>
<dbReference type="InterPro" id="IPR036938">
    <property type="entry name" value="PAP2/HPO_sf"/>
</dbReference>
<evidence type="ECO:0000256" key="5">
    <source>
        <dbReference type="ARBA" id="ARBA00023136"/>
    </source>
</evidence>
<feature type="transmembrane region" description="Helical" evidence="6">
    <location>
        <begin position="20"/>
        <end position="43"/>
    </location>
</feature>
<feature type="transmembrane region" description="Helical" evidence="6">
    <location>
        <begin position="220"/>
        <end position="241"/>
    </location>
</feature>
<organism evidence="8 9">
    <name type="scientific">Ladona fulva</name>
    <name type="common">Scarce chaser dragonfly</name>
    <name type="synonym">Libellula fulva</name>
    <dbReference type="NCBI Taxonomy" id="123851"/>
    <lineage>
        <taxon>Eukaryota</taxon>
        <taxon>Metazoa</taxon>
        <taxon>Ecdysozoa</taxon>
        <taxon>Arthropoda</taxon>
        <taxon>Hexapoda</taxon>
        <taxon>Insecta</taxon>
        <taxon>Pterygota</taxon>
        <taxon>Palaeoptera</taxon>
        <taxon>Odonata</taxon>
        <taxon>Epiprocta</taxon>
        <taxon>Anisoptera</taxon>
        <taxon>Libelluloidea</taxon>
        <taxon>Libellulidae</taxon>
        <taxon>Ladona</taxon>
    </lineage>
</organism>
<dbReference type="InterPro" id="IPR043216">
    <property type="entry name" value="PAP-like"/>
</dbReference>
<keyword evidence="9" id="KW-1185">Reference proteome</keyword>
<dbReference type="SMART" id="SM00014">
    <property type="entry name" value="acidPPc"/>
    <property type="match status" value="1"/>
</dbReference>
<dbReference type="GO" id="GO:0008195">
    <property type="term" value="F:phosphatidate phosphatase activity"/>
    <property type="evidence" value="ECO:0007669"/>
    <property type="project" value="TreeGrafter"/>
</dbReference>
<evidence type="ECO:0000256" key="1">
    <source>
        <dbReference type="ARBA" id="ARBA00004141"/>
    </source>
</evidence>
<dbReference type="InterPro" id="IPR000326">
    <property type="entry name" value="PAP2/HPO"/>
</dbReference>
<dbReference type="GO" id="GO:0016020">
    <property type="term" value="C:membrane"/>
    <property type="evidence" value="ECO:0007669"/>
    <property type="project" value="UniProtKB-SubCell"/>
</dbReference>
<dbReference type="Gene3D" id="1.20.144.10">
    <property type="entry name" value="Phosphatidic acid phosphatase type 2/haloperoxidase"/>
    <property type="match status" value="1"/>
</dbReference>
<evidence type="ECO:0000313" key="9">
    <source>
        <dbReference type="Proteomes" id="UP000792457"/>
    </source>
</evidence>
<evidence type="ECO:0000259" key="7">
    <source>
        <dbReference type="SMART" id="SM00014"/>
    </source>
</evidence>
<dbReference type="GO" id="GO:0006644">
    <property type="term" value="P:phospholipid metabolic process"/>
    <property type="evidence" value="ECO:0007669"/>
    <property type="project" value="UniProtKB-UniPathway"/>
</dbReference>
<accession>A0A8K0P2J9</accession>
<dbReference type="EMBL" id="KZ308544">
    <property type="protein sequence ID" value="KAG8231246.1"/>
    <property type="molecule type" value="Genomic_DNA"/>
</dbReference>
<keyword evidence="5 6" id="KW-0472">Membrane</keyword>
<dbReference type="UniPathway" id="UPA00085"/>
<dbReference type="GO" id="GO:0046839">
    <property type="term" value="P:phospholipid dephosphorylation"/>
    <property type="evidence" value="ECO:0007669"/>
    <property type="project" value="TreeGrafter"/>
</dbReference>
<dbReference type="SUPFAM" id="SSF48317">
    <property type="entry name" value="Acid phosphatase/Vanadium-dependent haloperoxidase"/>
    <property type="match status" value="1"/>
</dbReference>
<feature type="transmembrane region" description="Helical" evidence="6">
    <location>
        <begin position="94"/>
        <end position="114"/>
    </location>
</feature>
<name>A0A8K0P2J9_LADFU</name>
<evidence type="ECO:0000256" key="2">
    <source>
        <dbReference type="ARBA" id="ARBA00008816"/>
    </source>
</evidence>
<feature type="transmembrane region" description="Helical" evidence="6">
    <location>
        <begin position="158"/>
        <end position="177"/>
    </location>
</feature>
<dbReference type="CDD" id="cd03390">
    <property type="entry name" value="PAP2_containing_1_like"/>
    <property type="match status" value="1"/>
</dbReference>
<keyword evidence="3 6" id="KW-0812">Transmembrane</keyword>
<evidence type="ECO:0000256" key="4">
    <source>
        <dbReference type="ARBA" id="ARBA00022989"/>
    </source>
</evidence>
<reference evidence="8" key="1">
    <citation type="submission" date="2013-04" db="EMBL/GenBank/DDBJ databases">
        <authorList>
            <person name="Qu J."/>
            <person name="Murali S.C."/>
            <person name="Bandaranaike D."/>
            <person name="Bellair M."/>
            <person name="Blankenburg K."/>
            <person name="Chao H."/>
            <person name="Dinh H."/>
            <person name="Doddapaneni H."/>
            <person name="Downs B."/>
            <person name="Dugan-Rocha S."/>
            <person name="Elkadiri S."/>
            <person name="Gnanaolivu R.D."/>
            <person name="Hernandez B."/>
            <person name="Javaid M."/>
            <person name="Jayaseelan J.C."/>
            <person name="Lee S."/>
            <person name="Li M."/>
            <person name="Ming W."/>
            <person name="Munidasa M."/>
            <person name="Muniz J."/>
            <person name="Nguyen L."/>
            <person name="Ongeri F."/>
            <person name="Osuji N."/>
            <person name="Pu L.-L."/>
            <person name="Puazo M."/>
            <person name="Qu C."/>
            <person name="Quiroz J."/>
            <person name="Raj R."/>
            <person name="Weissenberger G."/>
            <person name="Xin Y."/>
            <person name="Zou X."/>
            <person name="Han Y."/>
            <person name="Richards S."/>
            <person name="Worley K."/>
            <person name="Muzny D."/>
            <person name="Gibbs R."/>
        </authorList>
    </citation>
    <scope>NUCLEOTIDE SEQUENCE</scope>
    <source>
        <strain evidence="8">Sampled in the wild</strain>
    </source>
</reference>
<dbReference type="Pfam" id="PF01569">
    <property type="entry name" value="PAP2"/>
    <property type="match status" value="1"/>
</dbReference>
<evidence type="ECO:0000313" key="8">
    <source>
        <dbReference type="EMBL" id="KAG8231246.1"/>
    </source>
</evidence>
<evidence type="ECO:0000256" key="6">
    <source>
        <dbReference type="SAM" id="Phobius"/>
    </source>
</evidence>
<dbReference type="PANTHER" id="PTHR10165">
    <property type="entry name" value="LIPID PHOSPHATE PHOSPHATASE"/>
    <property type="match status" value="1"/>
</dbReference>
<evidence type="ECO:0000256" key="3">
    <source>
        <dbReference type="ARBA" id="ARBA00022692"/>
    </source>
</evidence>
<comment type="similarity">
    <text evidence="2">Belongs to the PA-phosphatase related phosphoesterase family.</text>
</comment>
<comment type="caution">
    <text evidence="8">The sequence shown here is derived from an EMBL/GenBank/DDBJ whole genome shotgun (WGS) entry which is preliminary data.</text>
</comment>
<dbReference type="Proteomes" id="UP000792457">
    <property type="component" value="Unassembled WGS sequence"/>
</dbReference>
<sequence length="319" mass="35375">MPQTRRFRVDIDGSIWVEVLIRAVLSFIFLELEGASPFVRVIHPEELPLYKNPITSSYVPSSVLWPLVFITPTLVILTVFLIQKDKTDASQAILGLSLALSLNGVLTNTIKVIVGRPRPDFFWRCFPDGVANSEMHCTGDVATIAEGRKSFPSGHSSFAFASMGFLAFYVAAKLHVFSPFTLNRSKLATGLEGGNLGNGNMNELATVLSGSNVIRRERGAWRLCITLIPLVGALMVALSRTCDYHHHWQDVVCGSLLGLSISYLCYRQYYPPLSSPLCSHPYISLEVRPQRPYPMPVSPSSSSTQDGFELIPEQQVKWI</sequence>
<gene>
    <name evidence="8" type="ORF">J437_LFUL005920</name>
</gene>